<keyword evidence="6 8" id="KW-1133">Transmembrane helix</keyword>
<dbReference type="InterPro" id="IPR000522">
    <property type="entry name" value="ABC_transptr_permease_BtuC"/>
</dbReference>
<keyword evidence="7 8" id="KW-0472">Membrane</keyword>
<dbReference type="GO" id="GO:0022857">
    <property type="term" value="F:transmembrane transporter activity"/>
    <property type="evidence" value="ECO:0007669"/>
    <property type="project" value="InterPro"/>
</dbReference>
<evidence type="ECO:0000256" key="1">
    <source>
        <dbReference type="ARBA" id="ARBA00004651"/>
    </source>
</evidence>
<comment type="caution">
    <text evidence="9">The sequence shown here is derived from an EMBL/GenBank/DDBJ whole genome shotgun (WGS) entry which is preliminary data.</text>
</comment>
<sequence>MNRREKASSKWPVLLVFPAAAFLYSFAIGRFPMSVPDLLHTLYYHFADPTRIANPNMETTLFNIRLPRVLAAMLVGGGLSIAGAAYQGMFKNPMVSPDILGASAGAAFGACVAMMLNMPAVYIQLMGFGGGILAVFIAAAATRRFSRDTVLGLVLGGMMVSTLFQSGTSAIKLLADDDNKLPQITFWLMGSFNTMNRARLFSILIPIGVGFLILFFMRWQLNVLSFGEEEARSLGIKTRRVQSLVIVASTLITASCVSVCGMVGWVGLVIPHVARALAGPNFKRLIPICAILGSTFLLLVDNIARTAFTVELPIGILTSVIGVPFFFFIFRYGSGKGGGRE</sequence>
<keyword evidence="3" id="KW-0813">Transport</keyword>
<gene>
    <name evidence="9" type="ORF">GPL26_04220</name>
</gene>
<feature type="transmembrane region" description="Helical" evidence="8">
    <location>
        <begin position="200"/>
        <end position="221"/>
    </location>
</feature>
<evidence type="ECO:0000256" key="3">
    <source>
        <dbReference type="ARBA" id="ARBA00022448"/>
    </source>
</evidence>
<dbReference type="RefSeq" id="WP_117450624.1">
    <property type="nucleotide sequence ID" value="NZ_CABJDD010000002.1"/>
</dbReference>
<name>A0AA41FBK0_9FIRM</name>
<dbReference type="AlphaFoldDB" id="A0AA41FBK0"/>
<feature type="transmembrane region" description="Helical" evidence="8">
    <location>
        <begin position="241"/>
        <end position="270"/>
    </location>
</feature>
<dbReference type="InterPro" id="IPR037294">
    <property type="entry name" value="ABC_BtuC-like"/>
</dbReference>
<dbReference type="Pfam" id="PF01032">
    <property type="entry name" value="FecCD"/>
    <property type="match status" value="1"/>
</dbReference>
<keyword evidence="5 8" id="KW-0812">Transmembrane</keyword>
<dbReference type="PANTHER" id="PTHR30472">
    <property type="entry name" value="FERRIC ENTEROBACTIN TRANSPORT SYSTEM PERMEASE PROTEIN"/>
    <property type="match status" value="1"/>
</dbReference>
<reference evidence="9" key="1">
    <citation type="journal article" date="2021" name="Gut Microbes">
        <title>A synthetic consortium of 100 gut commensals modulates the composition and function in a colon model of the microbiome of elderly subjects.</title>
        <authorList>
            <person name="Perez M."/>
            <person name="Ntemiri A."/>
            <person name="Tan H."/>
            <person name="Harris H.M.B."/>
            <person name="Roager H.M."/>
            <person name="Ribiere C."/>
            <person name="O'Toole P.W."/>
        </authorList>
    </citation>
    <scope>NUCLEOTIDE SEQUENCE</scope>
    <source>
        <strain evidence="9">MCC335</strain>
    </source>
</reference>
<dbReference type="PANTHER" id="PTHR30472:SF70">
    <property type="entry name" value="MOLYBDATE IMPORT SYSTEM PERMEASE PROTEIN MOLB"/>
    <property type="match status" value="1"/>
</dbReference>
<comment type="similarity">
    <text evidence="2">Belongs to the binding-protein-dependent transport system permease family. FecCD subfamily.</text>
</comment>
<dbReference type="GO" id="GO:0005886">
    <property type="term" value="C:plasma membrane"/>
    <property type="evidence" value="ECO:0007669"/>
    <property type="project" value="UniProtKB-SubCell"/>
</dbReference>
<dbReference type="SUPFAM" id="SSF81345">
    <property type="entry name" value="ABC transporter involved in vitamin B12 uptake, BtuC"/>
    <property type="match status" value="1"/>
</dbReference>
<feature type="transmembrane region" description="Helical" evidence="8">
    <location>
        <begin position="312"/>
        <end position="330"/>
    </location>
</feature>
<dbReference type="EMBL" id="WQPS01000004">
    <property type="protein sequence ID" value="MBT9808847.1"/>
    <property type="molecule type" value="Genomic_DNA"/>
</dbReference>
<dbReference type="Proteomes" id="UP000708338">
    <property type="component" value="Unassembled WGS sequence"/>
</dbReference>
<feature type="transmembrane region" description="Helical" evidence="8">
    <location>
        <begin position="98"/>
        <end position="116"/>
    </location>
</feature>
<dbReference type="Gene3D" id="1.10.3470.10">
    <property type="entry name" value="ABC transporter involved in vitamin B12 uptake, BtuC"/>
    <property type="match status" value="1"/>
</dbReference>
<evidence type="ECO:0000313" key="10">
    <source>
        <dbReference type="Proteomes" id="UP000708338"/>
    </source>
</evidence>
<evidence type="ECO:0000256" key="8">
    <source>
        <dbReference type="SAM" id="Phobius"/>
    </source>
</evidence>
<dbReference type="GO" id="GO:0033214">
    <property type="term" value="P:siderophore-iron import into cell"/>
    <property type="evidence" value="ECO:0007669"/>
    <property type="project" value="TreeGrafter"/>
</dbReference>
<evidence type="ECO:0000256" key="7">
    <source>
        <dbReference type="ARBA" id="ARBA00023136"/>
    </source>
</evidence>
<evidence type="ECO:0000256" key="2">
    <source>
        <dbReference type="ARBA" id="ARBA00007935"/>
    </source>
</evidence>
<evidence type="ECO:0000313" key="9">
    <source>
        <dbReference type="EMBL" id="MBT9808847.1"/>
    </source>
</evidence>
<dbReference type="FunFam" id="1.10.3470.10:FF:000001">
    <property type="entry name" value="Vitamin B12 ABC transporter permease BtuC"/>
    <property type="match status" value="1"/>
</dbReference>
<evidence type="ECO:0000256" key="5">
    <source>
        <dbReference type="ARBA" id="ARBA00022692"/>
    </source>
</evidence>
<accession>A0AA41FBK0</accession>
<feature type="transmembrane region" description="Helical" evidence="8">
    <location>
        <begin position="122"/>
        <end position="141"/>
    </location>
</feature>
<protein>
    <submittedName>
        <fullName evidence="9">Iron chelate uptake ABC transporter family permease subunit</fullName>
    </submittedName>
</protein>
<dbReference type="CDD" id="cd06550">
    <property type="entry name" value="TM_ABC_iron-siderophores_like"/>
    <property type="match status" value="1"/>
</dbReference>
<organism evidence="9 10">
    <name type="scientific">Enterocloster citroniae</name>
    <dbReference type="NCBI Taxonomy" id="358743"/>
    <lineage>
        <taxon>Bacteria</taxon>
        <taxon>Bacillati</taxon>
        <taxon>Bacillota</taxon>
        <taxon>Clostridia</taxon>
        <taxon>Lachnospirales</taxon>
        <taxon>Lachnospiraceae</taxon>
        <taxon>Enterocloster</taxon>
    </lineage>
</organism>
<feature type="transmembrane region" description="Helical" evidence="8">
    <location>
        <begin position="282"/>
        <end position="300"/>
    </location>
</feature>
<evidence type="ECO:0000256" key="4">
    <source>
        <dbReference type="ARBA" id="ARBA00022475"/>
    </source>
</evidence>
<feature type="transmembrane region" description="Helical" evidence="8">
    <location>
        <begin position="66"/>
        <end position="86"/>
    </location>
</feature>
<proteinExistence type="inferred from homology"/>
<keyword evidence="4" id="KW-1003">Cell membrane</keyword>
<evidence type="ECO:0000256" key="6">
    <source>
        <dbReference type="ARBA" id="ARBA00022989"/>
    </source>
</evidence>
<comment type="subcellular location">
    <subcellularLocation>
        <location evidence="1">Cell membrane</location>
        <topology evidence="1">Multi-pass membrane protein</topology>
    </subcellularLocation>
</comment>